<dbReference type="GO" id="GO:0008270">
    <property type="term" value="F:zinc ion binding"/>
    <property type="evidence" value="ECO:0007669"/>
    <property type="project" value="UniProtKB-KW"/>
</dbReference>
<dbReference type="PROSITE" id="PS50089">
    <property type="entry name" value="ZF_RING_2"/>
    <property type="match status" value="1"/>
</dbReference>
<keyword evidence="2 4" id="KW-0863">Zinc-finger</keyword>
<dbReference type="GO" id="GO:0016567">
    <property type="term" value="P:protein ubiquitination"/>
    <property type="evidence" value="ECO:0007669"/>
    <property type="project" value="TreeGrafter"/>
</dbReference>
<accession>A0A6D2K1B4</accession>
<dbReference type="PANTHER" id="PTHR45969:SF69">
    <property type="entry name" value="FINGER DOMAIN PROTEIN, PUTATIVE (AFU_ORTHOLOGUE AFUA_3G12190)-RELATED"/>
    <property type="match status" value="1"/>
</dbReference>
<sequence>METAAIKVDIKARALPHASPSSSGFLHTVAIAQTREVEEFALDESDGSVSSLGSYPDDSFRDPLPFINLQSFKPDYVFQRVNDHLHDRVLSRLVTDHILIASQRGDFPQGGVLFMPVFVKLTQKVYLAVPSSISAYSDQESQEVETEDLEPESCAICLEKLSESKTNPISKLPGCTHEFHETCVIKWLDRQHDSCPLCRESVDGNTSPAMEN</sequence>
<gene>
    <name evidence="6" type="ORF">MERR_LOCUS34274</name>
</gene>
<dbReference type="EMBL" id="CACVBM020001362">
    <property type="protein sequence ID" value="CAA7047039.1"/>
    <property type="molecule type" value="Genomic_DNA"/>
</dbReference>
<evidence type="ECO:0000256" key="1">
    <source>
        <dbReference type="ARBA" id="ARBA00022723"/>
    </source>
</evidence>
<dbReference type="InterPro" id="IPR001841">
    <property type="entry name" value="Znf_RING"/>
</dbReference>
<keyword evidence="1" id="KW-0479">Metal-binding</keyword>
<reference evidence="6" key="1">
    <citation type="submission" date="2020-01" db="EMBL/GenBank/DDBJ databases">
        <authorList>
            <person name="Mishra B."/>
        </authorList>
    </citation>
    <scope>NUCLEOTIDE SEQUENCE [LARGE SCALE GENOMIC DNA]</scope>
</reference>
<evidence type="ECO:0000256" key="2">
    <source>
        <dbReference type="ARBA" id="ARBA00022771"/>
    </source>
</evidence>
<organism evidence="6 7">
    <name type="scientific">Microthlaspi erraticum</name>
    <dbReference type="NCBI Taxonomy" id="1685480"/>
    <lineage>
        <taxon>Eukaryota</taxon>
        <taxon>Viridiplantae</taxon>
        <taxon>Streptophyta</taxon>
        <taxon>Embryophyta</taxon>
        <taxon>Tracheophyta</taxon>
        <taxon>Spermatophyta</taxon>
        <taxon>Magnoliopsida</taxon>
        <taxon>eudicotyledons</taxon>
        <taxon>Gunneridae</taxon>
        <taxon>Pentapetalae</taxon>
        <taxon>rosids</taxon>
        <taxon>malvids</taxon>
        <taxon>Brassicales</taxon>
        <taxon>Brassicaceae</taxon>
        <taxon>Coluteocarpeae</taxon>
        <taxon>Microthlaspi</taxon>
    </lineage>
</organism>
<proteinExistence type="predicted"/>
<dbReference type="GO" id="GO:0061630">
    <property type="term" value="F:ubiquitin protein ligase activity"/>
    <property type="evidence" value="ECO:0007669"/>
    <property type="project" value="TreeGrafter"/>
</dbReference>
<evidence type="ECO:0000313" key="6">
    <source>
        <dbReference type="EMBL" id="CAA7047039.1"/>
    </source>
</evidence>
<dbReference type="AlphaFoldDB" id="A0A6D2K1B4"/>
<dbReference type="Proteomes" id="UP000467841">
    <property type="component" value="Unassembled WGS sequence"/>
</dbReference>
<dbReference type="Pfam" id="PF13639">
    <property type="entry name" value="zf-RING_2"/>
    <property type="match status" value="1"/>
</dbReference>
<dbReference type="SUPFAM" id="SSF57850">
    <property type="entry name" value="RING/U-box"/>
    <property type="match status" value="1"/>
</dbReference>
<dbReference type="PANTHER" id="PTHR45969">
    <property type="entry name" value="RING ZINC FINGER PROTEIN-RELATED"/>
    <property type="match status" value="1"/>
</dbReference>
<dbReference type="OrthoDB" id="1045959at2759"/>
<comment type="caution">
    <text evidence="6">The sequence shown here is derived from an EMBL/GenBank/DDBJ whole genome shotgun (WGS) entry which is preliminary data.</text>
</comment>
<evidence type="ECO:0000256" key="3">
    <source>
        <dbReference type="ARBA" id="ARBA00022833"/>
    </source>
</evidence>
<evidence type="ECO:0000259" key="5">
    <source>
        <dbReference type="PROSITE" id="PS50089"/>
    </source>
</evidence>
<evidence type="ECO:0000256" key="4">
    <source>
        <dbReference type="PROSITE-ProRule" id="PRU00175"/>
    </source>
</evidence>
<keyword evidence="3" id="KW-0862">Zinc</keyword>
<protein>
    <recommendedName>
        <fullName evidence="5">RING-type domain-containing protein</fullName>
    </recommendedName>
</protein>
<dbReference type="SMART" id="SM00184">
    <property type="entry name" value="RING"/>
    <property type="match status" value="1"/>
</dbReference>
<feature type="domain" description="RING-type" evidence="5">
    <location>
        <begin position="154"/>
        <end position="199"/>
    </location>
</feature>
<name>A0A6D2K1B4_9BRAS</name>
<dbReference type="InterPro" id="IPR013083">
    <property type="entry name" value="Znf_RING/FYVE/PHD"/>
</dbReference>
<dbReference type="Gene3D" id="3.30.40.10">
    <property type="entry name" value="Zinc/RING finger domain, C3HC4 (zinc finger)"/>
    <property type="match status" value="1"/>
</dbReference>
<evidence type="ECO:0000313" key="7">
    <source>
        <dbReference type="Proteomes" id="UP000467841"/>
    </source>
</evidence>
<keyword evidence="7" id="KW-1185">Reference proteome</keyword>